<dbReference type="GO" id="GO:0005886">
    <property type="term" value="C:plasma membrane"/>
    <property type="evidence" value="ECO:0007669"/>
    <property type="project" value="UniProtKB-SubCell"/>
</dbReference>
<feature type="non-terminal residue" evidence="4">
    <location>
        <position position="220"/>
    </location>
</feature>
<keyword evidence="1" id="KW-0677">Repeat</keyword>
<dbReference type="STRING" id="1120996.SAMN02746066_04644"/>
<keyword evidence="2" id="KW-0472">Membrane</keyword>
<dbReference type="InterPro" id="IPR009091">
    <property type="entry name" value="RCC1/BLIP-II"/>
</dbReference>
<name>A0A1M7NP18_9FIRM</name>
<dbReference type="PANTHER" id="PTHR22870">
    <property type="entry name" value="REGULATOR OF CHROMOSOME CONDENSATION"/>
    <property type="match status" value="1"/>
</dbReference>
<dbReference type="InterPro" id="IPR000408">
    <property type="entry name" value="Reg_chr_condens"/>
</dbReference>
<dbReference type="AlphaFoldDB" id="A0A1M7NP18"/>
<protein>
    <submittedName>
        <fullName evidence="4">Regulator of chromosome condensation (RCC1) repeat-containing protein</fullName>
    </submittedName>
</protein>
<feature type="domain" description="Oligopeptide transport permease C-like N-terminal" evidence="3">
    <location>
        <begin position="37"/>
        <end position="89"/>
    </location>
</feature>
<organism evidence="4 5">
    <name type="scientific">Anaerosporobacter mobilis DSM 15930</name>
    <dbReference type="NCBI Taxonomy" id="1120996"/>
    <lineage>
        <taxon>Bacteria</taxon>
        <taxon>Bacillati</taxon>
        <taxon>Bacillota</taxon>
        <taxon>Clostridia</taxon>
        <taxon>Lachnospirales</taxon>
        <taxon>Lachnospiraceae</taxon>
        <taxon>Anaerosporobacter</taxon>
    </lineage>
</organism>
<evidence type="ECO:0000259" key="3">
    <source>
        <dbReference type="Pfam" id="PF12911"/>
    </source>
</evidence>
<proteinExistence type="predicted"/>
<evidence type="ECO:0000256" key="1">
    <source>
        <dbReference type="ARBA" id="ARBA00022737"/>
    </source>
</evidence>
<evidence type="ECO:0000313" key="5">
    <source>
        <dbReference type="Proteomes" id="UP000184038"/>
    </source>
</evidence>
<keyword evidence="2" id="KW-1133">Transmembrane helix</keyword>
<keyword evidence="5" id="KW-1185">Reference proteome</keyword>
<dbReference type="Gene3D" id="2.130.10.30">
    <property type="entry name" value="Regulator of chromosome condensation 1/beta-lactamase-inhibitor protein II"/>
    <property type="match status" value="1"/>
</dbReference>
<dbReference type="Proteomes" id="UP000184038">
    <property type="component" value="Unassembled WGS sequence"/>
</dbReference>
<dbReference type="InterPro" id="IPR051210">
    <property type="entry name" value="Ub_ligase/GEF_domain"/>
</dbReference>
<feature type="transmembrane region" description="Helical" evidence="2">
    <location>
        <begin position="51"/>
        <end position="72"/>
    </location>
</feature>
<accession>A0A1M7NP18</accession>
<dbReference type="PROSITE" id="PS50012">
    <property type="entry name" value="RCC1_3"/>
    <property type="match status" value="2"/>
</dbReference>
<gene>
    <name evidence="4" type="ORF">SAMN02746066_04644</name>
</gene>
<keyword evidence="2" id="KW-0812">Transmembrane</keyword>
<reference evidence="4 5" key="1">
    <citation type="submission" date="2016-11" db="EMBL/GenBank/DDBJ databases">
        <authorList>
            <person name="Jaros S."/>
            <person name="Januszkiewicz K."/>
            <person name="Wedrychowicz H."/>
        </authorList>
    </citation>
    <scope>NUCLEOTIDE SEQUENCE [LARGE SCALE GENOMIC DNA]</scope>
    <source>
        <strain evidence="4 5">DSM 15930</strain>
    </source>
</reference>
<evidence type="ECO:0000256" key="2">
    <source>
        <dbReference type="SAM" id="Phobius"/>
    </source>
</evidence>
<dbReference type="Pfam" id="PF12911">
    <property type="entry name" value="OppC_N"/>
    <property type="match status" value="1"/>
</dbReference>
<sequence>MSKEKKKSKRSHVSLIGLLFGNRRKQLSFLEEEQLQSPMRTIIKNFVANKVAMTSLIIFLFIFLSVLIYPMINDIDLSYQEQTQQNVAPGFNMMKVPKKLQGNIKEISIGSTFSVGLSNDGEVFVWGKSKITSVIDIKNMPENMGNVVQIAAGADHVLAMNDKGELFAWGNSRNKQCAIPDNLKQVKNIKRIYSGYQCSAVVTEDGMVYFWGNTGIMDFK</sequence>
<dbReference type="PANTHER" id="PTHR22870:SF466">
    <property type="entry name" value="ANKYRIN REPEAT-CONTAINING PROTEIN"/>
    <property type="match status" value="1"/>
</dbReference>
<dbReference type="EMBL" id="FRCP01000038">
    <property type="protein sequence ID" value="SHN05671.1"/>
    <property type="molecule type" value="Genomic_DNA"/>
</dbReference>
<evidence type="ECO:0000313" key="4">
    <source>
        <dbReference type="EMBL" id="SHN05671.1"/>
    </source>
</evidence>
<dbReference type="SUPFAM" id="SSF50985">
    <property type="entry name" value="RCC1/BLIP-II"/>
    <property type="match status" value="1"/>
</dbReference>
<dbReference type="Pfam" id="PF13540">
    <property type="entry name" value="RCC1_2"/>
    <property type="match status" value="2"/>
</dbReference>
<dbReference type="InterPro" id="IPR025966">
    <property type="entry name" value="OppC_N"/>
</dbReference>